<dbReference type="PROSITE" id="PS01124">
    <property type="entry name" value="HTH_ARAC_FAMILY_2"/>
    <property type="match status" value="1"/>
</dbReference>
<dbReference type="PANTHER" id="PTHR43280:SF27">
    <property type="entry name" value="TRANSCRIPTIONAL REGULATOR MTLR"/>
    <property type="match status" value="1"/>
</dbReference>
<keyword evidence="2" id="KW-0238">DNA-binding</keyword>
<dbReference type="Gene3D" id="2.60.120.10">
    <property type="entry name" value="Jelly Rolls"/>
    <property type="match status" value="1"/>
</dbReference>
<protein>
    <submittedName>
        <fullName evidence="5">Helix-turn-helix domain-containing protein</fullName>
    </submittedName>
</protein>
<dbReference type="Pfam" id="PF12833">
    <property type="entry name" value="HTH_18"/>
    <property type="match status" value="1"/>
</dbReference>
<reference evidence="5" key="1">
    <citation type="submission" date="2020-10" db="EMBL/GenBank/DDBJ databases">
        <authorList>
            <person name="Gilroy R."/>
        </authorList>
    </citation>
    <scope>NUCLEOTIDE SEQUENCE</scope>
    <source>
        <strain evidence="5">CHK123-3438</strain>
    </source>
</reference>
<dbReference type="EMBL" id="DVKS01000126">
    <property type="protein sequence ID" value="HIT41896.1"/>
    <property type="molecule type" value="Genomic_DNA"/>
</dbReference>
<accession>A0A9D1GJH4</accession>
<evidence type="ECO:0000313" key="6">
    <source>
        <dbReference type="Proteomes" id="UP000886860"/>
    </source>
</evidence>
<dbReference type="Proteomes" id="UP000886860">
    <property type="component" value="Unassembled WGS sequence"/>
</dbReference>
<dbReference type="InterPro" id="IPR014710">
    <property type="entry name" value="RmlC-like_jellyroll"/>
</dbReference>
<dbReference type="AlphaFoldDB" id="A0A9D1GJH4"/>
<keyword evidence="1" id="KW-0805">Transcription regulation</keyword>
<dbReference type="InterPro" id="IPR009057">
    <property type="entry name" value="Homeodomain-like_sf"/>
</dbReference>
<dbReference type="InterPro" id="IPR018060">
    <property type="entry name" value="HTH_AraC"/>
</dbReference>
<evidence type="ECO:0000256" key="3">
    <source>
        <dbReference type="ARBA" id="ARBA00023163"/>
    </source>
</evidence>
<organism evidence="5 6">
    <name type="scientific">Candidatus Caccovicinus merdipullorum</name>
    <dbReference type="NCBI Taxonomy" id="2840724"/>
    <lineage>
        <taxon>Bacteria</taxon>
        <taxon>Bacillati</taxon>
        <taxon>Bacillota</taxon>
        <taxon>Clostridia</taxon>
        <taxon>Eubacteriales</taxon>
        <taxon>Candidatus Caccovicinus</taxon>
    </lineage>
</organism>
<evidence type="ECO:0000256" key="2">
    <source>
        <dbReference type="ARBA" id="ARBA00023125"/>
    </source>
</evidence>
<keyword evidence="3" id="KW-0804">Transcription</keyword>
<dbReference type="SMART" id="SM00342">
    <property type="entry name" value="HTH_ARAC"/>
    <property type="match status" value="1"/>
</dbReference>
<sequence length="373" mass="43306">MYRRNAFFEWKVDMQQLYYEYRKDHSSIRAKSYVYGIGSYHYNWHDDLEILLILRGQVEACANGTSVSLGEDDLILIDSNIGHATLGLGQDNIAMVLRIAPGFLKEYYEDAEFLMLDLQRIDGEKRKETVSKLRRDMAEMMLCQIDGSPESRLSFDASFYHLMNTIIAAAPPLRMHKSAVWTNQKKQQAIMEMVKYIDRNYREKITLEILAREAGYNPSYVSQLFKSCMGINFFEYLTRVRLREATLALSCSEKKILDIALEHGFSDLKSFNFTFKNTFRKSPAEYRRQLNREHLGNDAVFKKSFITADDPRAMEKILAYREGKNTKDLRTPGAPDPAEFSCRTREMASMLEETSRRLAETAVWFRNHGGEET</sequence>
<dbReference type="PANTHER" id="PTHR43280">
    <property type="entry name" value="ARAC-FAMILY TRANSCRIPTIONAL REGULATOR"/>
    <property type="match status" value="1"/>
</dbReference>
<dbReference type="SUPFAM" id="SSF51182">
    <property type="entry name" value="RmlC-like cupins"/>
    <property type="match status" value="1"/>
</dbReference>
<dbReference type="GO" id="GO:0003700">
    <property type="term" value="F:DNA-binding transcription factor activity"/>
    <property type="evidence" value="ECO:0007669"/>
    <property type="project" value="InterPro"/>
</dbReference>
<dbReference type="GO" id="GO:0043565">
    <property type="term" value="F:sequence-specific DNA binding"/>
    <property type="evidence" value="ECO:0007669"/>
    <property type="project" value="InterPro"/>
</dbReference>
<reference evidence="5" key="2">
    <citation type="journal article" date="2021" name="PeerJ">
        <title>Extensive microbial diversity within the chicken gut microbiome revealed by metagenomics and culture.</title>
        <authorList>
            <person name="Gilroy R."/>
            <person name="Ravi A."/>
            <person name="Getino M."/>
            <person name="Pursley I."/>
            <person name="Horton D.L."/>
            <person name="Alikhan N.F."/>
            <person name="Baker D."/>
            <person name="Gharbi K."/>
            <person name="Hall N."/>
            <person name="Watson M."/>
            <person name="Adriaenssens E.M."/>
            <person name="Foster-Nyarko E."/>
            <person name="Jarju S."/>
            <person name="Secka A."/>
            <person name="Antonio M."/>
            <person name="Oren A."/>
            <person name="Chaudhuri R.R."/>
            <person name="La Ragione R."/>
            <person name="Hildebrand F."/>
            <person name="Pallen M.J."/>
        </authorList>
    </citation>
    <scope>NUCLEOTIDE SEQUENCE</scope>
    <source>
        <strain evidence="5">CHK123-3438</strain>
    </source>
</reference>
<dbReference type="Gene3D" id="1.10.10.60">
    <property type="entry name" value="Homeodomain-like"/>
    <property type="match status" value="2"/>
</dbReference>
<evidence type="ECO:0000313" key="5">
    <source>
        <dbReference type="EMBL" id="HIT41896.1"/>
    </source>
</evidence>
<comment type="caution">
    <text evidence="5">The sequence shown here is derived from an EMBL/GenBank/DDBJ whole genome shotgun (WGS) entry which is preliminary data.</text>
</comment>
<dbReference type="PROSITE" id="PS00041">
    <property type="entry name" value="HTH_ARAC_FAMILY_1"/>
    <property type="match status" value="1"/>
</dbReference>
<dbReference type="SUPFAM" id="SSF46689">
    <property type="entry name" value="Homeodomain-like"/>
    <property type="match status" value="2"/>
</dbReference>
<name>A0A9D1GJH4_9FIRM</name>
<evidence type="ECO:0000259" key="4">
    <source>
        <dbReference type="PROSITE" id="PS01124"/>
    </source>
</evidence>
<dbReference type="InterPro" id="IPR011051">
    <property type="entry name" value="RmlC_Cupin_sf"/>
</dbReference>
<feature type="domain" description="HTH araC/xylS-type" evidence="4">
    <location>
        <begin position="191"/>
        <end position="289"/>
    </location>
</feature>
<dbReference type="InterPro" id="IPR018062">
    <property type="entry name" value="HTH_AraC-typ_CS"/>
</dbReference>
<evidence type="ECO:0000256" key="1">
    <source>
        <dbReference type="ARBA" id="ARBA00023015"/>
    </source>
</evidence>
<proteinExistence type="predicted"/>
<gene>
    <name evidence="5" type="ORF">IAB60_07365</name>
</gene>